<evidence type="ECO:0000256" key="1">
    <source>
        <dbReference type="ARBA" id="ARBA00022729"/>
    </source>
</evidence>
<evidence type="ECO:0000313" key="7">
    <source>
        <dbReference type="Proteomes" id="UP000696280"/>
    </source>
</evidence>
<evidence type="ECO:0000313" key="6">
    <source>
        <dbReference type="EMBL" id="CAG8953321.1"/>
    </source>
</evidence>
<evidence type="ECO:0000259" key="4">
    <source>
        <dbReference type="Pfam" id="PF01764"/>
    </source>
</evidence>
<evidence type="ECO:0000259" key="5">
    <source>
        <dbReference type="Pfam" id="PF03893"/>
    </source>
</evidence>
<evidence type="ECO:0000256" key="2">
    <source>
        <dbReference type="ARBA" id="ARBA00022801"/>
    </source>
</evidence>
<feature type="domain" description="Mono-/di-acylglycerol lipase N-terminal" evidence="5">
    <location>
        <begin position="10"/>
        <end position="80"/>
    </location>
</feature>
<proteinExistence type="predicted"/>
<dbReference type="PANTHER" id="PTHR46640:SF1">
    <property type="entry name" value="FUNGAL LIPASE-LIKE DOMAIN-CONTAINING PROTEIN-RELATED"/>
    <property type="match status" value="1"/>
</dbReference>
<feature type="chain" id="PRO_5040215640" description="Alpha/beta-hydrolase" evidence="3">
    <location>
        <begin position="17"/>
        <end position="314"/>
    </location>
</feature>
<dbReference type="InterPro" id="IPR002921">
    <property type="entry name" value="Fungal_lipase-type"/>
</dbReference>
<dbReference type="InterPro" id="IPR029058">
    <property type="entry name" value="AB_hydrolase_fold"/>
</dbReference>
<feature type="domain" description="Fungal lipase-type" evidence="4">
    <location>
        <begin position="109"/>
        <end position="244"/>
    </location>
</feature>
<comment type="caution">
    <text evidence="6">The sequence shown here is derived from an EMBL/GenBank/DDBJ whole genome shotgun (WGS) entry which is preliminary data.</text>
</comment>
<name>A0A9N9KTH9_9HELO</name>
<dbReference type="CDD" id="cd00519">
    <property type="entry name" value="Lipase_3"/>
    <property type="match status" value="1"/>
</dbReference>
<keyword evidence="7" id="KW-1185">Reference proteome</keyword>
<dbReference type="Gene3D" id="3.40.50.1820">
    <property type="entry name" value="alpha/beta hydrolase"/>
    <property type="match status" value="1"/>
</dbReference>
<dbReference type="Proteomes" id="UP000696280">
    <property type="component" value="Unassembled WGS sequence"/>
</dbReference>
<organism evidence="6 7">
    <name type="scientific">Hymenoscyphus fraxineus</name>
    <dbReference type="NCBI Taxonomy" id="746836"/>
    <lineage>
        <taxon>Eukaryota</taxon>
        <taxon>Fungi</taxon>
        <taxon>Dikarya</taxon>
        <taxon>Ascomycota</taxon>
        <taxon>Pezizomycotina</taxon>
        <taxon>Leotiomycetes</taxon>
        <taxon>Helotiales</taxon>
        <taxon>Helotiaceae</taxon>
        <taxon>Hymenoscyphus</taxon>
    </lineage>
</organism>
<dbReference type="AlphaFoldDB" id="A0A9N9KTH9"/>
<evidence type="ECO:0000256" key="3">
    <source>
        <dbReference type="SAM" id="SignalP"/>
    </source>
</evidence>
<dbReference type="GO" id="GO:0016042">
    <property type="term" value="P:lipid catabolic process"/>
    <property type="evidence" value="ECO:0007669"/>
    <property type="project" value="InterPro"/>
</dbReference>
<protein>
    <recommendedName>
        <fullName evidence="8">Alpha/beta-hydrolase</fullName>
    </recommendedName>
</protein>
<dbReference type="Pfam" id="PF01764">
    <property type="entry name" value="Lipase_3"/>
    <property type="match status" value="1"/>
</dbReference>
<dbReference type="InterPro" id="IPR051299">
    <property type="entry name" value="AB_hydrolase_lip/est"/>
</dbReference>
<feature type="signal peptide" evidence="3">
    <location>
        <begin position="1"/>
        <end position="16"/>
    </location>
</feature>
<reference evidence="6" key="1">
    <citation type="submission" date="2021-07" db="EMBL/GenBank/DDBJ databases">
        <authorList>
            <person name="Durling M."/>
        </authorList>
    </citation>
    <scope>NUCLEOTIDE SEQUENCE</scope>
</reference>
<dbReference type="InterPro" id="IPR005592">
    <property type="entry name" value="Mono/diacylglycerol_lipase_N"/>
</dbReference>
<sequence>MSILLVLGALLACARALPVQHPESGVLPRAITVTDAVLDNFKLFANYTAASYCPNNQNSSADTLITCVSTACTLVEENKAVSLVEFGADNTSANIKGFVALDHAKSLVVVAFSGSGASIRNWLTNFNIVQTPFKIANCNDCYTHSGFGSGWSQRRTVVIDAVKSALAANPTYTLIITGHSIGGGVASLAGAELRTLGYPADIYTYGAPRAGNAAFAKFVTAQEPSLGSNYRVTHINDPVPQIIPDWIGYEHVSPEYWLSTGNATTETYIPSDIVVCEGVGNDGCNTATGIIPLNAEAHNHYLGSVAACQGGLEL</sequence>
<dbReference type="OrthoDB" id="426718at2759"/>
<gene>
    <name evidence="6" type="ORF">HYFRA_00003529</name>
</gene>
<dbReference type="GO" id="GO:0016787">
    <property type="term" value="F:hydrolase activity"/>
    <property type="evidence" value="ECO:0007669"/>
    <property type="project" value="UniProtKB-KW"/>
</dbReference>
<keyword evidence="2" id="KW-0378">Hydrolase</keyword>
<dbReference type="Pfam" id="PF03893">
    <property type="entry name" value="Lipase3_N"/>
    <property type="match status" value="1"/>
</dbReference>
<accession>A0A9N9KTH9</accession>
<dbReference type="PANTHER" id="PTHR46640">
    <property type="entry name" value="TRIACYLGLYCEROL LIPASE, PUTATIVE (AFU_ORTHOLOGUE AFUA_6G06510)-RELATED"/>
    <property type="match status" value="1"/>
</dbReference>
<keyword evidence="1 3" id="KW-0732">Signal</keyword>
<evidence type="ECO:0008006" key="8">
    <source>
        <dbReference type="Google" id="ProtNLM"/>
    </source>
</evidence>
<dbReference type="SUPFAM" id="SSF53474">
    <property type="entry name" value="alpha/beta-Hydrolases"/>
    <property type="match status" value="1"/>
</dbReference>
<dbReference type="EMBL" id="CAJVRL010000049">
    <property type="protein sequence ID" value="CAG8953321.1"/>
    <property type="molecule type" value="Genomic_DNA"/>
</dbReference>